<dbReference type="RefSeq" id="XP_018688137.1">
    <property type="nucleotide sequence ID" value="XM_018842724.1"/>
</dbReference>
<feature type="compositionally biased region" description="Polar residues" evidence="1">
    <location>
        <begin position="102"/>
        <end position="116"/>
    </location>
</feature>
<feature type="compositionally biased region" description="Low complexity" evidence="1">
    <location>
        <begin position="126"/>
        <end position="160"/>
    </location>
</feature>
<evidence type="ECO:0000256" key="1">
    <source>
        <dbReference type="SAM" id="MobiDB-lite"/>
    </source>
</evidence>
<protein>
    <recommendedName>
        <fullName evidence="5">Apple domain-containing protein</fullName>
    </recommendedName>
</protein>
<dbReference type="GeneID" id="30015386"/>
<dbReference type="AlphaFoldDB" id="A0A178Z4T2"/>
<organism evidence="3 4">
    <name type="scientific">Fonsecaea erecta</name>
    <dbReference type="NCBI Taxonomy" id="1367422"/>
    <lineage>
        <taxon>Eukaryota</taxon>
        <taxon>Fungi</taxon>
        <taxon>Dikarya</taxon>
        <taxon>Ascomycota</taxon>
        <taxon>Pezizomycotina</taxon>
        <taxon>Eurotiomycetes</taxon>
        <taxon>Chaetothyriomycetidae</taxon>
        <taxon>Chaetothyriales</taxon>
        <taxon>Herpotrichiellaceae</taxon>
        <taxon>Fonsecaea</taxon>
    </lineage>
</organism>
<evidence type="ECO:0008006" key="5">
    <source>
        <dbReference type="Google" id="ProtNLM"/>
    </source>
</evidence>
<dbReference type="EMBL" id="LVYI01000013">
    <property type="protein sequence ID" value="OAP54770.1"/>
    <property type="molecule type" value="Genomic_DNA"/>
</dbReference>
<name>A0A178Z4T2_9EURO</name>
<feature type="region of interest" description="Disordered" evidence="1">
    <location>
        <begin position="87"/>
        <end position="323"/>
    </location>
</feature>
<accession>A0A178Z4T2</accession>
<dbReference type="STRING" id="1367422.A0A178Z4T2"/>
<feature type="chain" id="PRO_5008098274" description="Apple domain-containing protein" evidence="2">
    <location>
        <begin position="22"/>
        <end position="412"/>
    </location>
</feature>
<feature type="compositionally biased region" description="Low complexity" evidence="1">
    <location>
        <begin position="167"/>
        <end position="320"/>
    </location>
</feature>
<evidence type="ECO:0000256" key="2">
    <source>
        <dbReference type="SAM" id="SignalP"/>
    </source>
</evidence>
<evidence type="ECO:0000313" key="4">
    <source>
        <dbReference type="Proteomes" id="UP000078343"/>
    </source>
</evidence>
<feature type="signal peptide" evidence="2">
    <location>
        <begin position="1"/>
        <end position="21"/>
    </location>
</feature>
<keyword evidence="4" id="KW-1185">Reference proteome</keyword>
<sequence length="412" mass="41582">MYFVHSFLAAATAGLFVSVNAWKQMVNDEVVTVVQTNTHYVCPCETNIFTTSSAAGAIEWFDWDGSGADVSHSFGWSGRPTSLHATTPISDLTTTRGHHSHPTSGSVEVSSVTRSLSGGHGHGTEPSSSWSSSHSSGSHSTHHPSGTSTTSSVTTTSTTSRYHHHTTSSSSSSGTSTTSTTSSSTTETTTSTSTTSSTSTTTTSSTSSSTTTSSISPSTTSTTSTSTTSSTSSPTTSSSSSTTSTSTTSSTTSTTSTSPPLTTTTSSSTSPPFTIPTTTPSPTTTSSTLSTTTTSSTTTTTPPPSTTTATTTTTTTTTTPNCDGLAAGPTPGPVTGCTFNILCSTLLTGALLLGATGASDAETCLTVCDEQGPCGGWDFDTVSNVCTLYLNVGAEPILEDNPTHVAGQLISC</sequence>
<keyword evidence="2" id="KW-0732">Signal</keyword>
<evidence type="ECO:0000313" key="3">
    <source>
        <dbReference type="EMBL" id="OAP54770.1"/>
    </source>
</evidence>
<gene>
    <name evidence="3" type="ORF">AYL99_11218</name>
</gene>
<dbReference type="Proteomes" id="UP000078343">
    <property type="component" value="Unassembled WGS sequence"/>
</dbReference>
<reference evidence="3 4" key="1">
    <citation type="submission" date="2016-04" db="EMBL/GenBank/DDBJ databases">
        <title>Draft genome of Fonsecaea erecta CBS 125763.</title>
        <authorList>
            <person name="Weiss V.A."/>
            <person name="Vicente V.A."/>
            <person name="Raittz R.T."/>
            <person name="Moreno L.F."/>
            <person name="De Souza E.M."/>
            <person name="Pedrosa F.O."/>
            <person name="Steffens M.B."/>
            <person name="Faoro H."/>
            <person name="Tadra-Sfeir M.Z."/>
            <person name="Najafzadeh M.J."/>
            <person name="Felipe M.S."/>
            <person name="Teixeira M."/>
            <person name="Sun J."/>
            <person name="Xi L."/>
            <person name="Gomes R."/>
            <person name="De Azevedo C.M."/>
            <person name="Salgado C.G."/>
            <person name="Da Silva M.B."/>
            <person name="Nascimento M.F."/>
            <person name="Queiroz-Telles F."/>
            <person name="Attili D.S."/>
            <person name="Gorbushina A."/>
        </authorList>
    </citation>
    <scope>NUCLEOTIDE SEQUENCE [LARGE SCALE GENOMIC DNA]</scope>
    <source>
        <strain evidence="3 4">CBS 125763</strain>
    </source>
</reference>
<comment type="caution">
    <text evidence="3">The sequence shown here is derived from an EMBL/GenBank/DDBJ whole genome shotgun (WGS) entry which is preliminary data.</text>
</comment>
<proteinExistence type="predicted"/>